<organism evidence="2 3">
    <name type="scientific">Anaerobacillus alkalilacustris</name>
    <dbReference type="NCBI Taxonomy" id="393763"/>
    <lineage>
        <taxon>Bacteria</taxon>
        <taxon>Bacillati</taxon>
        <taxon>Bacillota</taxon>
        <taxon>Bacilli</taxon>
        <taxon>Bacillales</taxon>
        <taxon>Bacillaceae</taxon>
        <taxon>Anaerobacillus</taxon>
    </lineage>
</organism>
<keyword evidence="3" id="KW-1185">Reference proteome</keyword>
<dbReference type="EMBL" id="MLQR01000020">
    <property type="protein sequence ID" value="OIJ14428.1"/>
    <property type="molecule type" value="Genomic_DNA"/>
</dbReference>
<keyword evidence="1" id="KW-0472">Membrane</keyword>
<gene>
    <name evidence="2" type="ORF">BKP37_08305</name>
</gene>
<protein>
    <recommendedName>
        <fullName evidence="4">DUF5668 domain-containing protein</fullName>
    </recommendedName>
</protein>
<dbReference type="Proteomes" id="UP000179524">
    <property type="component" value="Unassembled WGS sequence"/>
</dbReference>
<evidence type="ECO:0000313" key="2">
    <source>
        <dbReference type="EMBL" id="OIJ14428.1"/>
    </source>
</evidence>
<reference evidence="2 3" key="1">
    <citation type="submission" date="2016-10" db="EMBL/GenBank/DDBJ databases">
        <title>Draft genome sequences of four alkaliphilic bacteria belonging to the Anaerobacillus genus.</title>
        <authorList>
            <person name="Bassil N.M."/>
            <person name="Lloyd J.R."/>
        </authorList>
    </citation>
    <scope>NUCLEOTIDE SEQUENCE [LARGE SCALE GENOMIC DNA]</scope>
    <source>
        <strain evidence="2 3">DSM 18345</strain>
    </source>
</reference>
<feature type="transmembrane region" description="Helical" evidence="1">
    <location>
        <begin position="29"/>
        <end position="47"/>
    </location>
</feature>
<sequence length="287" mass="32219">MGFALVFLGLFLLLSRVIGLDVHQVMISWWPVILIILGIEILLFLFLNKKETVIIKYDFFSILIIGMLGTVGISFFIFSSVGLVDEVSATITSQDETRNLPELSEVVQPEVKRVVVEASWDDLTVEGTETNGISVFGTYRLNVSPHNETALDKEEYVTFNQIGDTLYVTMNRLPHKNGLHSNYPTVNGTLVVPSNLKLEVRSSGNNIVLRPRLQDADWTIERASYVIVHVPANEDVAVEASRVSHINHDHVEWKTSESELLEGSFIIGEGKNTIRILNAYQLNVFTF</sequence>
<evidence type="ECO:0000256" key="1">
    <source>
        <dbReference type="SAM" id="Phobius"/>
    </source>
</evidence>
<name>A0A1S2LPJ4_9BACI</name>
<comment type="caution">
    <text evidence="2">The sequence shown here is derived from an EMBL/GenBank/DDBJ whole genome shotgun (WGS) entry which is preliminary data.</text>
</comment>
<keyword evidence="1" id="KW-1133">Transmembrane helix</keyword>
<evidence type="ECO:0008006" key="4">
    <source>
        <dbReference type="Google" id="ProtNLM"/>
    </source>
</evidence>
<proteinExistence type="predicted"/>
<accession>A0A1S2LPJ4</accession>
<keyword evidence="1" id="KW-0812">Transmembrane</keyword>
<dbReference type="AlphaFoldDB" id="A0A1S2LPJ4"/>
<evidence type="ECO:0000313" key="3">
    <source>
        <dbReference type="Proteomes" id="UP000179524"/>
    </source>
</evidence>
<feature type="transmembrane region" description="Helical" evidence="1">
    <location>
        <begin position="59"/>
        <end position="84"/>
    </location>
</feature>